<dbReference type="EMBL" id="CP003940">
    <property type="protein sequence ID" value="AFZ46151.1"/>
    <property type="molecule type" value="Genomic_DNA"/>
</dbReference>
<protein>
    <submittedName>
        <fullName evidence="2">Uncharacterized protein</fullName>
    </submittedName>
</protein>
<feature type="compositionally biased region" description="Polar residues" evidence="1">
    <location>
        <begin position="36"/>
        <end position="54"/>
    </location>
</feature>
<dbReference type="Proteomes" id="UP000010483">
    <property type="component" value="Chromosome"/>
</dbReference>
<feature type="region of interest" description="Disordered" evidence="1">
    <location>
        <begin position="35"/>
        <end position="54"/>
    </location>
</feature>
<proteinExistence type="predicted"/>
<reference evidence="3" key="1">
    <citation type="journal article" date="2013" name="Proc. Natl. Acad. Sci. U.S.A.">
        <title>Improving the coverage of the cyanobacterial phylum using diversity-driven genome sequencing.</title>
        <authorList>
            <person name="Shih P.M."/>
            <person name="Wu D."/>
            <person name="Latifi A."/>
            <person name="Axen S.D."/>
            <person name="Fewer D.P."/>
            <person name="Talla E."/>
            <person name="Calteau A."/>
            <person name="Cai F."/>
            <person name="Tandeau de Marsac N."/>
            <person name="Rippka R."/>
            <person name="Herdman M."/>
            <person name="Sivonen K."/>
            <person name="Coursin T."/>
            <person name="Laurent T."/>
            <person name="Goodwin L."/>
            <person name="Nolan M."/>
            <person name="Davenport K.W."/>
            <person name="Han C.S."/>
            <person name="Rubin E.M."/>
            <person name="Eisen J.A."/>
            <person name="Woyke T."/>
            <person name="Gugger M."/>
            <person name="Kerfeld C.A."/>
        </authorList>
    </citation>
    <scope>NUCLEOTIDE SEQUENCE [LARGE SCALE GENOMIC DNA]</scope>
    <source>
        <strain evidence="3">ATCC 29140 / PCC 7202</strain>
    </source>
</reference>
<accession>K9YGR6</accession>
<dbReference type="HOGENOM" id="CLU_2536979_0_0_3"/>
<keyword evidence="3" id="KW-1185">Reference proteome</keyword>
<dbReference type="BioCyc" id="CSTA292563:G1353-169-MONOMER"/>
<evidence type="ECO:0000313" key="3">
    <source>
        <dbReference type="Proteomes" id="UP000010483"/>
    </source>
</evidence>
<dbReference type="KEGG" id="csn:Cyast_0168"/>
<evidence type="ECO:0000313" key="2">
    <source>
        <dbReference type="EMBL" id="AFZ46151.1"/>
    </source>
</evidence>
<organism evidence="2 3">
    <name type="scientific">Cyanobacterium stanieri (strain ATCC 29140 / PCC 7202)</name>
    <dbReference type="NCBI Taxonomy" id="292563"/>
    <lineage>
        <taxon>Bacteria</taxon>
        <taxon>Bacillati</taxon>
        <taxon>Cyanobacteriota</taxon>
        <taxon>Cyanophyceae</taxon>
        <taxon>Oscillatoriophycideae</taxon>
        <taxon>Chroococcales</taxon>
        <taxon>Geminocystaceae</taxon>
        <taxon>Cyanobacterium</taxon>
    </lineage>
</organism>
<evidence type="ECO:0000256" key="1">
    <source>
        <dbReference type="SAM" id="MobiDB-lite"/>
    </source>
</evidence>
<dbReference type="AlphaFoldDB" id="K9YGR6"/>
<gene>
    <name evidence="2" type="ordered locus">Cyast_0168</name>
</gene>
<name>K9YGR6_CYASC</name>
<sequence length="83" mass="9145">MNTGVITFLLVIFGSVSAGIATGAIAHRMGNESLAGITSPQENPTQQYVESSNDPDQQFSLIDEQEILKEINETKQRHKNTRQ</sequence>
<dbReference type="STRING" id="292563.Cyast_0168"/>